<dbReference type="Pfam" id="PF14159">
    <property type="entry name" value="CAAD"/>
    <property type="match status" value="1"/>
</dbReference>
<protein>
    <recommendedName>
        <fullName evidence="4">Cyanobacterial aminoacyl-tRNA synthetase CAAD domain-containing protein</fullName>
    </recommendedName>
</protein>
<dbReference type="PANTHER" id="PTHR33222">
    <property type="match status" value="1"/>
</dbReference>
<dbReference type="GO" id="GO:0016020">
    <property type="term" value="C:membrane"/>
    <property type="evidence" value="ECO:0007669"/>
    <property type="project" value="UniProtKB-SubCell"/>
</dbReference>
<feature type="transmembrane region" description="Helical" evidence="3">
    <location>
        <begin position="62"/>
        <end position="85"/>
    </location>
</feature>
<proteinExistence type="predicted"/>
<keyword evidence="3" id="KW-0812">Transmembrane</keyword>
<feature type="region of interest" description="Disordered" evidence="2">
    <location>
        <begin position="1"/>
        <end position="33"/>
    </location>
</feature>
<dbReference type="AlphaFoldDB" id="A0A5B8NRL3"/>
<evidence type="ECO:0000313" key="6">
    <source>
        <dbReference type="Proteomes" id="UP000318453"/>
    </source>
</evidence>
<dbReference type="InterPro" id="IPR033344">
    <property type="entry name" value="CURT1"/>
</dbReference>
<reference evidence="5" key="1">
    <citation type="submission" date="2019-08" db="EMBL/GenBank/DDBJ databases">
        <title>Carotenoids and Carotenoid Binding Proteins in the Halophilic Cyanobacterium Euhalothece sp. ZM00.</title>
        <authorList>
            <person name="Cho S.M."/>
            <person name="Song J.Y."/>
            <person name="Park Y.-I."/>
        </authorList>
    </citation>
    <scope>NUCLEOTIDE SEQUENCE [LARGE SCALE GENOMIC DNA]</scope>
    <source>
        <strain evidence="5">Z-M001</strain>
    </source>
</reference>
<accession>A0A5B8NRL3</accession>
<evidence type="ECO:0000259" key="4">
    <source>
        <dbReference type="Pfam" id="PF14159"/>
    </source>
</evidence>
<dbReference type="KEGG" id="enn:FRE64_15040"/>
<keyword evidence="3" id="KW-0472">Membrane</keyword>
<organism evidence="5 6">
    <name type="scientific">Euhalothece natronophila Z-M001</name>
    <dbReference type="NCBI Taxonomy" id="522448"/>
    <lineage>
        <taxon>Bacteria</taxon>
        <taxon>Bacillati</taxon>
        <taxon>Cyanobacteriota</taxon>
        <taxon>Cyanophyceae</taxon>
        <taxon>Oscillatoriophycideae</taxon>
        <taxon>Chroococcales</taxon>
        <taxon>Halothecacae</taxon>
        <taxon>Halothece cluster</taxon>
        <taxon>Euhalothece</taxon>
    </lineage>
</organism>
<dbReference type="InterPro" id="IPR025564">
    <property type="entry name" value="CAAD_dom"/>
</dbReference>
<dbReference type="RefSeq" id="WP_146296977.1">
    <property type="nucleotide sequence ID" value="NZ_CP042326.1"/>
</dbReference>
<evidence type="ECO:0000256" key="3">
    <source>
        <dbReference type="SAM" id="Phobius"/>
    </source>
</evidence>
<dbReference type="EMBL" id="CP042326">
    <property type="protein sequence ID" value="QDZ41141.1"/>
    <property type="molecule type" value="Genomic_DNA"/>
</dbReference>
<dbReference type="Proteomes" id="UP000318453">
    <property type="component" value="Chromosome"/>
</dbReference>
<gene>
    <name evidence="5" type="ORF">FRE64_15040</name>
</gene>
<evidence type="ECO:0000313" key="5">
    <source>
        <dbReference type="EMBL" id="QDZ41141.1"/>
    </source>
</evidence>
<feature type="compositionally biased region" description="Low complexity" evidence="2">
    <location>
        <begin position="1"/>
        <end position="15"/>
    </location>
</feature>
<dbReference type="OrthoDB" id="459910at2"/>
<evidence type="ECO:0000256" key="1">
    <source>
        <dbReference type="ARBA" id="ARBA00004141"/>
    </source>
</evidence>
<comment type="subcellular location">
    <subcellularLocation>
        <location evidence="1">Membrane</location>
        <topology evidence="1">Multi-pass membrane protein</topology>
    </subcellularLocation>
</comment>
<feature type="transmembrane region" description="Helical" evidence="3">
    <location>
        <begin position="91"/>
        <end position="112"/>
    </location>
</feature>
<keyword evidence="3" id="KW-1133">Transmembrane helix</keyword>
<evidence type="ECO:0000256" key="2">
    <source>
        <dbReference type="SAM" id="MobiDB-lite"/>
    </source>
</evidence>
<dbReference type="PANTHER" id="PTHR33222:SF4">
    <property type="entry name" value="PROTEIN CURVATURE THYLAKOID 1A, CHLOROPLASTIC"/>
    <property type="match status" value="1"/>
</dbReference>
<keyword evidence="6" id="KW-1185">Reference proteome</keyword>
<dbReference type="GO" id="GO:0009579">
    <property type="term" value="C:thylakoid"/>
    <property type="evidence" value="ECO:0007669"/>
    <property type="project" value="InterPro"/>
</dbReference>
<sequence length="139" mass="15555">MEQSTETQEKQTQSEINPETGGELAPASSQPEWQQQLQPVVDVISKLPNYIGQFFADYQQPLLVILLFIVAFITVKVTFAVLGAINGIPLLSPIFELVGLGYTGWFIYRYLLRASTRQELFSEFNNLKAQVVGNNANKS</sequence>
<name>A0A5B8NRL3_9CHRO</name>
<feature type="domain" description="Cyanobacterial aminoacyl-tRNA synthetase CAAD" evidence="4">
    <location>
        <begin position="50"/>
        <end position="133"/>
    </location>
</feature>